<organism evidence="1 2">
    <name type="scientific">Stylophora pistillata</name>
    <name type="common">Smooth cauliflower coral</name>
    <dbReference type="NCBI Taxonomy" id="50429"/>
    <lineage>
        <taxon>Eukaryota</taxon>
        <taxon>Metazoa</taxon>
        <taxon>Cnidaria</taxon>
        <taxon>Anthozoa</taxon>
        <taxon>Hexacorallia</taxon>
        <taxon>Scleractinia</taxon>
        <taxon>Astrocoeniina</taxon>
        <taxon>Pocilloporidae</taxon>
        <taxon>Stylophora</taxon>
    </lineage>
</organism>
<name>A0A2B4SNX8_STYPI</name>
<reference evidence="2" key="1">
    <citation type="journal article" date="2017" name="bioRxiv">
        <title>Comparative analysis of the genomes of Stylophora pistillata and Acropora digitifera provides evidence for extensive differences between species of corals.</title>
        <authorList>
            <person name="Voolstra C.R."/>
            <person name="Li Y."/>
            <person name="Liew Y.J."/>
            <person name="Baumgarten S."/>
            <person name="Zoccola D."/>
            <person name="Flot J.-F."/>
            <person name="Tambutte S."/>
            <person name="Allemand D."/>
            <person name="Aranda M."/>
        </authorList>
    </citation>
    <scope>NUCLEOTIDE SEQUENCE [LARGE SCALE GENOMIC DNA]</scope>
</reference>
<dbReference type="Proteomes" id="UP000225706">
    <property type="component" value="Unassembled WGS sequence"/>
</dbReference>
<comment type="caution">
    <text evidence="1">The sequence shown here is derived from an EMBL/GenBank/DDBJ whole genome shotgun (WGS) entry which is preliminary data.</text>
</comment>
<proteinExistence type="predicted"/>
<dbReference type="EMBL" id="LSMT01000024">
    <property type="protein sequence ID" value="PFX32374.1"/>
    <property type="molecule type" value="Genomic_DNA"/>
</dbReference>
<evidence type="ECO:0000313" key="1">
    <source>
        <dbReference type="EMBL" id="PFX32374.1"/>
    </source>
</evidence>
<accession>A0A2B4SNX8</accession>
<keyword evidence="2" id="KW-1185">Reference proteome</keyword>
<dbReference type="AlphaFoldDB" id="A0A2B4SNX8"/>
<gene>
    <name evidence="1" type="ORF">AWC38_SpisGene2773</name>
</gene>
<sequence>MPKVTCYCHQEPRIQDLLKKGQKTLEGDVRFGTRARIYYCQEPPVTVRYGFMCLIKWKGFLGLKVKCRPN</sequence>
<protein>
    <submittedName>
        <fullName evidence="1">Uncharacterized protein</fullName>
    </submittedName>
</protein>
<evidence type="ECO:0000313" key="2">
    <source>
        <dbReference type="Proteomes" id="UP000225706"/>
    </source>
</evidence>